<sequence>MMDGVNEVKSAPDWNDTQSQINGELLGVVIGVTKPGYITFEGKEPVGLGEYITITNGQNKSILGVVESCFIKSDALDEISNFEEALESKIVAEINKRDKSFKVNVKILGLLDMLKRSKSILPEIPPLPGTEVYRARREDLRDIFDSDEESWIKIGTLLRNTNVNVKINTNKMTTRHLGILAMTGMGKSNLVSVLAKSIAQIPGTMVIFDYHDEYRFLNGENINFVQAQINPRLLTSDKFAEVIEIRENADIQNTILLKTFENEDLKKKTGDDFWDDLEKSIEAISSKEKRFSSSADRVLDKIKEARRRFDNILVPNALDPVSQIKEGCINIINLIEFTEKQANVAISFYLESILYQRKLAKSQSLNFNYQDKNQTLFHSPVIVVIEEAHVFMPKNENTDTKYIASKVAREGRKFGVGLIIVSQRPRTLDPNVLSQLGSLAIMKLVQQEDQAQIESASESINGKIIEQLPSLNPGEALLVGQWVNLPSFIKIDEIAERTMGKDPEPVSEWKNTKEKRIMAIEDSSLFIREEYIEEEYIE</sequence>
<comment type="similarity">
    <text evidence="1">Belongs to the HerA family.</text>
</comment>
<dbReference type="EMBL" id="LR216287">
    <property type="protein sequence ID" value="VFJ13253.1"/>
    <property type="molecule type" value="Genomic_DNA"/>
</dbReference>
<dbReference type="SUPFAM" id="SSF52540">
    <property type="entry name" value="P-loop containing nucleoside triphosphate hydrolases"/>
    <property type="match status" value="1"/>
</dbReference>
<dbReference type="GeneID" id="39420398"/>
<dbReference type="Pfam" id="PF01935">
    <property type="entry name" value="DUF87"/>
    <property type="match status" value="1"/>
</dbReference>
<evidence type="ECO:0000256" key="2">
    <source>
        <dbReference type="ARBA" id="ARBA00034617"/>
    </source>
</evidence>
<evidence type="ECO:0000259" key="5">
    <source>
        <dbReference type="Pfam" id="PF01935"/>
    </source>
</evidence>
<comment type="catalytic activity">
    <reaction evidence="4">
        <text>ATP + H2O = ADP + phosphate + H(+)</text>
        <dbReference type="Rhea" id="RHEA:13065"/>
        <dbReference type="ChEBI" id="CHEBI:15377"/>
        <dbReference type="ChEBI" id="CHEBI:15378"/>
        <dbReference type="ChEBI" id="CHEBI:30616"/>
        <dbReference type="ChEBI" id="CHEBI:43474"/>
        <dbReference type="ChEBI" id="CHEBI:456216"/>
        <dbReference type="EC" id="5.6.2.4"/>
    </reaction>
</comment>
<dbReference type="GO" id="GO:0043139">
    <property type="term" value="F:5'-3' DNA helicase activity"/>
    <property type="evidence" value="ECO:0007669"/>
    <property type="project" value="UniProtKB-EC"/>
</dbReference>
<evidence type="ECO:0000313" key="7">
    <source>
        <dbReference type="Proteomes" id="UP000294299"/>
    </source>
</evidence>
<evidence type="ECO:0000313" key="6">
    <source>
        <dbReference type="EMBL" id="VFJ13253.1"/>
    </source>
</evidence>
<evidence type="ECO:0000256" key="1">
    <source>
        <dbReference type="ARBA" id="ARBA00007816"/>
    </source>
</evidence>
<dbReference type="RefSeq" id="WP_134483180.1">
    <property type="nucleotide sequence ID" value="NZ_LR216287.1"/>
</dbReference>
<dbReference type="PANTHER" id="PTHR42957:SF1">
    <property type="entry name" value="HELICASE MJ1565-RELATED"/>
    <property type="match status" value="1"/>
</dbReference>
<proteinExistence type="inferred from homology"/>
<reference evidence="6 7" key="1">
    <citation type="submission" date="2019-02" db="EMBL/GenBank/DDBJ databases">
        <authorList>
            <person name="Lehtovirta-Morley E L."/>
        </authorList>
    </citation>
    <scope>NUCLEOTIDE SEQUENCE [LARGE SCALE GENOMIC DNA]</scope>
    <source>
        <strain evidence="6">NFRAN1</strain>
    </source>
</reference>
<evidence type="ECO:0000256" key="3">
    <source>
        <dbReference type="ARBA" id="ARBA00048954"/>
    </source>
</evidence>
<keyword evidence="7" id="KW-1185">Reference proteome</keyword>
<dbReference type="InterPro" id="IPR027417">
    <property type="entry name" value="P-loop_NTPase"/>
</dbReference>
<dbReference type="GO" id="GO:0043138">
    <property type="term" value="F:3'-5' DNA helicase activity"/>
    <property type="evidence" value="ECO:0007669"/>
    <property type="project" value="UniProtKB-EC"/>
</dbReference>
<dbReference type="AlphaFoldDB" id="A0A484I933"/>
<dbReference type="InterPro" id="IPR008571">
    <property type="entry name" value="HerA-like"/>
</dbReference>
<dbReference type="Proteomes" id="UP000294299">
    <property type="component" value="Chromosome NFRAN"/>
</dbReference>
<name>A0A484I933_9ARCH</name>
<protein>
    <submittedName>
        <fullName evidence="6">AAA-like domain protein</fullName>
    </submittedName>
</protein>
<accession>A0A484I933</accession>
<comment type="catalytic activity">
    <reaction evidence="2">
        <text>Couples ATP hydrolysis with the unwinding of duplex DNA by translocating in the 3'-5' direction.</text>
        <dbReference type="EC" id="5.6.2.4"/>
    </reaction>
</comment>
<comment type="catalytic activity">
    <reaction evidence="3">
        <text>ATP + H2O = ADP + phosphate + H(+)</text>
        <dbReference type="Rhea" id="RHEA:13065"/>
        <dbReference type="ChEBI" id="CHEBI:15377"/>
        <dbReference type="ChEBI" id="CHEBI:15378"/>
        <dbReference type="ChEBI" id="CHEBI:30616"/>
        <dbReference type="ChEBI" id="CHEBI:43474"/>
        <dbReference type="ChEBI" id="CHEBI:456216"/>
        <dbReference type="EC" id="5.6.2.3"/>
    </reaction>
</comment>
<evidence type="ECO:0000256" key="4">
    <source>
        <dbReference type="ARBA" id="ARBA00048988"/>
    </source>
</evidence>
<feature type="domain" description="Helicase HerA central" evidence="5">
    <location>
        <begin position="152"/>
        <end position="352"/>
    </location>
</feature>
<dbReference type="OrthoDB" id="107033at2157"/>
<dbReference type="InterPro" id="IPR002789">
    <property type="entry name" value="HerA_central"/>
</dbReference>
<dbReference type="KEGG" id="nfn:NFRAN_0931"/>
<dbReference type="PANTHER" id="PTHR42957">
    <property type="entry name" value="HELICASE MJ1565-RELATED"/>
    <property type="match status" value="1"/>
</dbReference>
<gene>
    <name evidence="6" type="ORF">NFRAN_0931</name>
</gene>
<organism evidence="6 7">
    <name type="scientific">Candidatus Nitrosocosmicus franklandianus</name>
    <dbReference type="NCBI Taxonomy" id="1798806"/>
    <lineage>
        <taxon>Archaea</taxon>
        <taxon>Nitrososphaerota</taxon>
        <taxon>Nitrososphaeria</taxon>
        <taxon>Nitrososphaerales</taxon>
        <taxon>Nitrososphaeraceae</taxon>
        <taxon>Candidatus Nitrosocosmicus</taxon>
    </lineage>
</organism>
<dbReference type="Gene3D" id="3.40.50.300">
    <property type="entry name" value="P-loop containing nucleotide triphosphate hydrolases"/>
    <property type="match status" value="2"/>
</dbReference>